<feature type="compositionally biased region" description="Low complexity" evidence="1">
    <location>
        <begin position="229"/>
        <end position="243"/>
    </location>
</feature>
<dbReference type="InterPro" id="IPR031353">
    <property type="entry name" value="NACHT_sigma"/>
</dbReference>
<proteinExistence type="predicted"/>
<feature type="compositionally biased region" description="Polar residues" evidence="1">
    <location>
        <begin position="215"/>
        <end position="228"/>
    </location>
</feature>
<evidence type="ECO:0000259" key="2">
    <source>
        <dbReference type="Pfam" id="PF17106"/>
    </source>
</evidence>
<sequence length="253" mass="27254">MMDAKTTIKEVTTIVAEAIKHHETVKEDRTLGETFYQAGQGLGLIKGALGLFPAEQPTAAIQSQQPTETVEASPPAETVEASPPAEGFNTQPTTGAADTPPSTDTAQDQPSADALLKNCHNDAILLRDLFHKISQAPPTMRSRSYKDFLKENGSDNFVETLVLNLMQNICRLAKNYGIKEEQLKGLHDAITKLKSMKSSDPNVQKQGSHAYLNKGSGTQFNSTTRGVQNNSTGSGTSFNGSSFHAPMNFGGRM</sequence>
<comment type="caution">
    <text evidence="4">The sequence shown here is derived from an EMBL/GenBank/DDBJ whole genome shotgun (WGS) entry which is preliminary data.</text>
</comment>
<dbReference type="AlphaFoldDB" id="A0A2K0UMU9"/>
<feature type="region of interest" description="Disordered" evidence="1">
    <location>
        <begin position="59"/>
        <end position="110"/>
    </location>
</feature>
<feature type="domain" description="NACHT-NTPase and P-loop NTPases N-terminal" evidence="3">
    <location>
        <begin position="104"/>
        <end position="172"/>
    </location>
</feature>
<feature type="compositionally biased region" description="Polar residues" evidence="1">
    <location>
        <begin position="88"/>
        <end position="110"/>
    </location>
</feature>
<dbReference type="EMBL" id="MTYI01000016">
    <property type="protein sequence ID" value="PNP59090.1"/>
    <property type="molecule type" value="Genomic_DNA"/>
</dbReference>
<feature type="compositionally biased region" description="Polar residues" evidence="1">
    <location>
        <begin position="197"/>
        <end position="207"/>
    </location>
</feature>
<evidence type="ECO:0000256" key="1">
    <source>
        <dbReference type="SAM" id="MobiDB-lite"/>
    </source>
</evidence>
<evidence type="ECO:0000313" key="5">
    <source>
        <dbReference type="Proteomes" id="UP000236290"/>
    </source>
</evidence>
<evidence type="ECO:0008006" key="6">
    <source>
        <dbReference type="Google" id="ProtNLM"/>
    </source>
</evidence>
<accession>A0A2K0UMU9</accession>
<feature type="compositionally biased region" description="Polar residues" evidence="1">
    <location>
        <begin position="59"/>
        <end position="70"/>
    </location>
</feature>
<name>A0A2K0UMU9_TRIHA</name>
<dbReference type="Pfam" id="PF17107">
    <property type="entry name" value="SesA"/>
    <property type="match status" value="1"/>
</dbReference>
<dbReference type="InterPro" id="IPR031352">
    <property type="entry name" value="SesA"/>
</dbReference>
<dbReference type="Proteomes" id="UP000236290">
    <property type="component" value="Unassembled WGS sequence"/>
</dbReference>
<dbReference type="Pfam" id="PF17106">
    <property type="entry name" value="NACHT_sigma"/>
    <property type="match status" value="1"/>
</dbReference>
<feature type="region of interest" description="Disordered" evidence="1">
    <location>
        <begin position="197"/>
        <end position="253"/>
    </location>
</feature>
<evidence type="ECO:0000259" key="3">
    <source>
        <dbReference type="Pfam" id="PF17107"/>
    </source>
</evidence>
<feature type="domain" description="NACHT-NTPase sigma" evidence="2">
    <location>
        <begin position="210"/>
        <end position="250"/>
    </location>
</feature>
<evidence type="ECO:0000313" key="4">
    <source>
        <dbReference type="EMBL" id="PNP59090.1"/>
    </source>
</evidence>
<reference evidence="4 5" key="1">
    <citation type="submission" date="2017-02" db="EMBL/GenBank/DDBJ databases">
        <title>Genomes of Trichoderma spp. with biocontrol activity.</title>
        <authorList>
            <person name="Gardiner D."/>
            <person name="Kazan K."/>
            <person name="Vos C."/>
            <person name="Harvey P."/>
        </authorList>
    </citation>
    <scope>NUCLEOTIDE SEQUENCE [LARGE SCALE GENOMIC DNA]</scope>
    <source>
        <strain evidence="4 5">Tr1</strain>
    </source>
</reference>
<protein>
    <recommendedName>
        <fullName evidence="6">NACHT-NTPase and P-loop NTPases N-terminal domain-containing protein</fullName>
    </recommendedName>
</protein>
<organism evidence="4 5">
    <name type="scientific">Trichoderma harzianum</name>
    <name type="common">Hypocrea lixii</name>
    <dbReference type="NCBI Taxonomy" id="5544"/>
    <lineage>
        <taxon>Eukaryota</taxon>
        <taxon>Fungi</taxon>
        <taxon>Dikarya</taxon>
        <taxon>Ascomycota</taxon>
        <taxon>Pezizomycotina</taxon>
        <taxon>Sordariomycetes</taxon>
        <taxon>Hypocreomycetidae</taxon>
        <taxon>Hypocreales</taxon>
        <taxon>Hypocreaceae</taxon>
        <taxon>Trichoderma</taxon>
    </lineage>
</organism>
<gene>
    <name evidence="4" type="ORF">THARTR1_01338</name>
</gene>